<dbReference type="GO" id="GO:0005737">
    <property type="term" value="C:cytoplasm"/>
    <property type="evidence" value="ECO:0007669"/>
    <property type="project" value="UniProtKB-SubCell"/>
</dbReference>
<evidence type="ECO:0000313" key="6">
    <source>
        <dbReference type="EMBL" id="GGG00072.1"/>
    </source>
</evidence>
<comment type="similarity">
    <text evidence="2">Belongs to the SdhE FAD assembly factor family.</text>
</comment>
<evidence type="ECO:0000256" key="4">
    <source>
        <dbReference type="ARBA" id="ARBA00022490"/>
    </source>
</evidence>
<dbReference type="Pfam" id="PF03937">
    <property type="entry name" value="Sdh5"/>
    <property type="match status" value="1"/>
</dbReference>
<evidence type="ECO:0000256" key="2">
    <source>
        <dbReference type="ARBA" id="ARBA00008571"/>
    </source>
</evidence>
<dbReference type="SUPFAM" id="SSF109910">
    <property type="entry name" value="YgfY-like"/>
    <property type="match status" value="1"/>
</dbReference>
<comment type="caution">
    <text evidence="6">The sequence shown here is derived from an EMBL/GenBank/DDBJ whole genome shotgun (WGS) entry which is preliminary data.</text>
</comment>
<sequence>METANHDRIGYFRWRCRRGMKELDFVLNGFLDQCWNGLNTEDKKLLDELLEEQDMQLWYWMSGQQQPQDPDINALVKQICAAGYHQK</sequence>
<dbReference type="PANTHER" id="PTHR39585:SF1">
    <property type="entry name" value="FAD ASSEMBLY FACTOR SDHE"/>
    <property type="match status" value="1"/>
</dbReference>
<dbReference type="InterPro" id="IPR005631">
    <property type="entry name" value="SDH"/>
</dbReference>
<evidence type="ECO:0000256" key="5">
    <source>
        <dbReference type="ARBA" id="ARBA00023186"/>
    </source>
</evidence>
<keyword evidence="7" id="KW-1185">Reference proteome</keyword>
<evidence type="ECO:0000313" key="7">
    <source>
        <dbReference type="Proteomes" id="UP000605253"/>
    </source>
</evidence>
<evidence type="ECO:0000256" key="1">
    <source>
        <dbReference type="ARBA" id="ARBA00004496"/>
    </source>
</evidence>
<dbReference type="InterPro" id="IPR050531">
    <property type="entry name" value="SdhE_FAD_assembly_factor"/>
</dbReference>
<proteinExistence type="inferred from homology"/>
<name>A0A917CYN6_9GAMM</name>
<gene>
    <name evidence="6" type="ORF">GCM10011365_21670</name>
</gene>
<reference evidence="6" key="2">
    <citation type="submission" date="2020-09" db="EMBL/GenBank/DDBJ databases">
        <authorList>
            <person name="Sun Q."/>
            <person name="Zhou Y."/>
        </authorList>
    </citation>
    <scope>NUCLEOTIDE SEQUENCE</scope>
    <source>
        <strain evidence="6">CGMCC 1.12181</strain>
    </source>
</reference>
<dbReference type="EMBL" id="BMEO01000011">
    <property type="protein sequence ID" value="GGG00072.1"/>
    <property type="molecule type" value="Genomic_DNA"/>
</dbReference>
<dbReference type="AlphaFoldDB" id="A0A917CYN6"/>
<dbReference type="InterPro" id="IPR036714">
    <property type="entry name" value="SDH_sf"/>
</dbReference>
<dbReference type="RefSeq" id="WP_188365767.1">
    <property type="nucleotide sequence ID" value="NZ_BAABJF010000024.1"/>
</dbReference>
<comment type="subcellular location">
    <subcellularLocation>
        <location evidence="1">Cytoplasm</location>
    </subcellularLocation>
</comment>
<dbReference type="Proteomes" id="UP000605253">
    <property type="component" value="Unassembled WGS sequence"/>
</dbReference>
<dbReference type="PANTHER" id="PTHR39585">
    <property type="entry name" value="FAD ASSEMBLY FACTOR SDHE"/>
    <property type="match status" value="1"/>
</dbReference>
<keyword evidence="5" id="KW-0143">Chaperone</keyword>
<protein>
    <recommendedName>
        <fullName evidence="3">FAD assembly factor SdhE</fullName>
    </recommendedName>
</protein>
<dbReference type="Gene3D" id="1.10.150.250">
    <property type="entry name" value="Flavinator of succinate dehydrogenase"/>
    <property type="match status" value="1"/>
</dbReference>
<accession>A0A917CYN6</accession>
<reference evidence="6" key="1">
    <citation type="journal article" date="2014" name="Int. J. Syst. Evol. Microbiol.">
        <title>Complete genome sequence of Corynebacterium casei LMG S-19264T (=DSM 44701T), isolated from a smear-ripened cheese.</title>
        <authorList>
            <consortium name="US DOE Joint Genome Institute (JGI-PGF)"/>
            <person name="Walter F."/>
            <person name="Albersmeier A."/>
            <person name="Kalinowski J."/>
            <person name="Ruckert C."/>
        </authorList>
    </citation>
    <scope>NUCLEOTIDE SEQUENCE</scope>
    <source>
        <strain evidence="6">CGMCC 1.12181</strain>
    </source>
</reference>
<keyword evidence="4" id="KW-0963">Cytoplasm</keyword>
<dbReference type="GO" id="GO:0006105">
    <property type="term" value="P:succinate metabolic process"/>
    <property type="evidence" value="ECO:0007669"/>
    <property type="project" value="TreeGrafter"/>
</dbReference>
<evidence type="ECO:0000256" key="3">
    <source>
        <dbReference type="ARBA" id="ARBA00019418"/>
    </source>
</evidence>
<organism evidence="6 7">
    <name type="scientific">Marinicella pacifica</name>
    <dbReference type="NCBI Taxonomy" id="1171543"/>
    <lineage>
        <taxon>Bacteria</taxon>
        <taxon>Pseudomonadati</taxon>
        <taxon>Pseudomonadota</taxon>
        <taxon>Gammaproteobacteria</taxon>
        <taxon>Lysobacterales</taxon>
        <taxon>Marinicellaceae</taxon>
        <taxon>Marinicella</taxon>
    </lineage>
</organism>